<organism evidence="7">
    <name type="scientific">Sexangularia sp. CB-2014</name>
    <dbReference type="NCBI Taxonomy" id="1486929"/>
    <lineage>
        <taxon>Eukaryota</taxon>
        <taxon>Amoebozoa</taxon>
        <taxon>Tubulinea</taxon>
        <taxon>Elardia</taxon>
        <taxon>Arcellinida</taxon>
        <taxon>Arcellinida incertae sedis</taxon>
        <taxon>Sexangularia</taxon>
    </lineage>
</organism>
<reference evidence="7" key="1">
    <citation type="submission" date="2021-01" db="EMBL/GenBank/DDBJ databases">
        <authorList>
            <person name="Corre E."/>
            <person name="Pelletier E."/>
            <person name="Niang G."/>
            <person name="Scheremetjew M."/>
            <person name="Finn R."/>
            <person name="Kale V."/>
            <person name="Holt S."/>
            <person name="Cochrane G."/>
            <person name="Meng A."/>
            <person name="Brown T."/>
            <person name="Cohen L."/>
        </authorList>
    </citation>
    <scope>NUCLEOTIDE SEQUENCE</scope>
    <source>
        <strain evidence="7">ATCC 50979</strain>
    </source>
</reference>
<evidence type="ECO:0000256" key="5">
    <source>
        <dbReference type="ARBA" id="ARBA00023136"/>
    </source>
</evidence>
<evidence type="ECO:0000256" key="1">
    <source>
        <dbReference type="ARBA" id="ARBA00004141"/>
    </source>
</evidence>
<dbReference type="EMBL" id="HBGL01000291">
    <property type="protein sequence ID" value="CAD9285578.1"/>
    <property type="molecule type" value="Transcribed_RNA"/>
</dbReference>
<keyword evidence="4 6" id="KW-1133">Transmembrane helix</keyword>
<keyword evidence="2" id="KW-0808">Transferase</keyword>
<comment type="subcellular location">
    <subcellularLocation>
        <location evidence="1">Membrane</location>
        <topology evidence="1">Multi-pass membrane protein</topology>
    </subcellularLocation>
</comment>
<evidence type="ECO:0008006" key="8">
    <source>
        <dbReference type="Google" id="ProtNLM"/>
    </source>
</evidence>
<dbReference type="AlphaFoldDB" id="A0A7S1V268"/>
<proteinExistence type="predicted"/>
<feature type="transmembrane region" description="Helical" evidence="6">
    <location>
        <begin position="167"/>
        <end position="194"/>
    </location>
</feature>
<keyword evidence="3 6" id="KW-0812">Transmembrane</keyword>
<dbReference type="PANTHER" id="PTHR13929:SF0">
    <property type="entry name" value="UBIA PRENYLTRANSFERASE DOMAIN-CONTAINING PROTEIN 1"/>
    <property type="match status" value="1"/>
</dbReference>
<dbReference type="Pfam" id="PF01040">
    <property type="entry name" value="UbiA"/>
    <property type="match status" value="1"/>
</dbReference>
<feature type="transmembrane region" description="Helical" evidence="6">
    <location>
        <begin position="206"/>
        <end position="226"/>
    </location>
</feature>
<evidence type="ECO:0000256" key="6">
    <source>
        <dbReference type="SAM" id="Phobius"/>
    </source>
</evidence>
<accession>A0A7S1V268</accession>
<dbReference type="InterPro" id="IPR026046">
    <property type="entry name" value="UBIAD1"/>
</dbReference>
<protein>
    <recommendedName>
        <fullName evidence="8">UbiA prenyltransferase</fullName>
    </recommendedName>
</protein>
<evidence type="ECO:0000313" key="7">
    <source>
        <dbReference type="EMBL" id="CAD9285578.1"/>
    </source>
</evidence>
<dbReference type="CDD" id="cd13962">
    <property type="entry name" value="PT_UbiA_UBIAD1"/>
    <property type="match status" value="1"/>
</dbReference>
<gene>
    <name evidence="7" type="ORF">SSP0437_LOCUS230</name>
</gene>
<dbReference type="PANTHER" id="PTHR13929">
    <property type="entry name" value="1,4-DIHYDROXY-2-NAPHTHOATE OCTAPRENYLTRANSFERASE"/>
    <property type="match status" value="1"/>
</dbReference>
<feature type="transmembrane region" description="Helical" evidence="6">
    <location>
        <begin position="132"/>
        <end position="155"/>
    </location>
</feature>
<dbReference type="GO" id="GO:0009234">
    <property type="term" value="P:menaquinone biosynthetic process"/>
    <property type="evidence" value="ECO:0007669"/>
    <property type="project" value="TreeGrafter"/>
</dbReference>
<keyword evidence="5 6" id="KW-0472">Membrane</keyword>
<evidence type="ECO:0000256" key="3">
    <source>
        <dbReference type="ARBA" id="ARBA00022692"/>
    </source>
</evidence>
<dbReference type="InterPro" id="IPR000537">
    <property type="entry name" value="UbiA_prenyltransferase"/>
</dbReference>
<dbReference type="GO" id="GO:0016020">
    <property type="term" value="C:membrane"/>
    <property type="evidence" value="ECO:0007669"/>
    <property type="project" value="UniProtKB-SubCell"/>
</dbReference>
<feature type="transmembrane region" description="Helical" evidence="6">
    <location>
        <begin position="343"/>
        <end position="361"/>
    </location>
</feature>
<evidence type="ECO:0000256" key="4">
    <source>
        <dbReference type="ARBA" id="ARBA00022989"/>
    </source>
</evidence>
<evidence type="ECO:0000256" key="2">
    <source>
        <dbReference type="ARBA" id="ARBA00022679"/>
    </source>
</evidence>
<sequence>MQFSLLFRLLRPKFLPYSFICHVLGAVYAHTVQASTISHHTTPWQSYPSSLPGDIGWTSSLPAPLPTLFAVLPPPSIVGQVGLLQLTLSTLHLAVHALNEVCDRDADRANANAGKWTGGSGVLRDNLLPVSLVLAVLALLLSASLWGGVAIVLAIMPQPHGSSLWQAIVAAATTGPSAHFIAVGLSTIVVGITYSLPPVRLSARGAGELAVAYVLAFAAPACGLTAQGGRIDAAFVQAFAPLALINAARMYIMNVPDRAGDEAVGKRTSVVEMGSETTATWLSVGLWTAHFAIAVPTIPMPPAMRLGYAVYLPVRLWSIYPLLRPQWWATPETRDQVTRRESFTVAGAAACLLAVMCLHQYHASLQ</sequence>
<name>A0A7S1V268_9EUKA</name>
<dbReference type="GO" id="GO:0004659">
    <property type="term" value="F:prenyltransferase activity"/>
    <property type="evidence" value="ECO:0007669"/>
    <property type="project" value="InterPro"/>
</dbReference>
<dbReference type="GO" id="GO:0042371">
    <property type="term" value="P:vitamin K biosynthetic process"/>
    <property type="evidence" value="ECO:0007669"/>
    <property type="project" value="TreeGrafter"/>
</dbReference>